<evidence type="ECO:0000256" key="6">
    <source>
        <dbReference type="ARBA" id="ARBA00022989"/>
    </source>
</evidence>
<accession>A0ABR3JWB9</accession>
<keyword evidence="4 10" id="KW-0812">Transmembrane</keyword>
<proteinExistence type="inferred from homology"/>
<sequence length="231" mass="25400">MARQRKSAANGDPQAPSPTLSETELDRPVGPLSSTAPTERDVVKVNNANVTDLKNSCDDAVKRYLSRPDLFKQIHIHTDIRLALGWISVFVAAGTAFYGYKVDFETSKPVVWAGLVLYIVLTSIQAAYAYIVEGDIVFVGKRKTFAKRIVTERITISSRTTPSRPNKPPTYGLSVSYVRSASGGKTLLGRGKKNHAREYNAFFDETGVLHQEVFEAWVGSVVEEAMEGKSS</sequence>
<comment type="subcellular location">
    <subcellularLocation>
        <location evidence="1">Endoplasmic reticulum membrane</location>
        <topology evidence="1">Multi-pass membrane protein</topology>
    </subcellularLocation>
</comment>
<evidence type="ECO:0000256" key="2">
    <source>
        <dbReference type="ARBA" id="ARBA00007324"/>
    </source>
</evidence>
<evidence type="ECO:0000313" key="11">
    <source>
        <dbReference type="EMBL" id="KAL0959842.1"/>
    </source>
</evidence>
<keyword evidence="6 10" id="KW-1133">Transmembrane helix</keyword>
<evidence type="ECO:0000256" key="5">
    <source>
        <dbReference type="ARBA" id="ARBA00022824"/>
    </source>
</evidence>
<dbReference type="EMBL" id="JASNQZ010000002">
    <property type="protein sequence ID" value="KAL0959842.1"/>
    <property type="molecule type" value="Genomic_DNA"/>
</dbReference>
<feature type="transmembrane region" description="Helical" evidence="10">
    <location>
        <begin position="82"/>
        <end position="100"/>
    </location>
</feature>
<evidence type="ECO:0000256" key="9">
    <source>
        <dbReference type="SAM" id="MobiDB-lite"/>
    </source>
</evidence>
<dbReference type="InterPro" id="IPR009582">
    <property type="entry name" value="Spc2/SPCS2"/>
</dbReference>
<dbReference type="Proteomes" id="UP001556367">
    <property type="component" value="Unassembled WGS sequence"/>
</dbReference>
<protein>
    <recommendedName>
        <fullName evidence="3">Signal peptidase complex subunit 2</fullName>
    </recommendedName>
</protein>
<comment type="similarity">
    <text evidence="2">Belongs to the SPCS2 family.</text>
</comment>
<feature type="region of interest" description="Disordered" evidence="9">
    <location>
        <begin position="1"/>
        <end position="37"/>
    </location>
</feature>
<dbReference type="PANTHER" id="PTHR13085">
    <property type="entry name" value="MICROSOMAL SIGNAL PEPTIDASE 25 KDA SUBUNIT"/>
    <property type="match status" value="1"/>
</dbReference>
<evidence type="ECO:0000256" key="10">
    <source>
        <dbReference type="SAM" id="Phobius"/>
    </source>
</evidence>
<name>A0ABR3JWB9_9AGAR</name>
<dbReference type="PANTHER" id="PTHR13085:SF0">
    <property type="entry name" value="SIGNAL PEPTIDASE COMPLEX SUBUNIT 2"/>
    <property type="match status" value="1"/>
</dbReference>
<comment type="caution">
    <text evidence="11">The sequence shown here is derived from an EMBL/GenBank/DDBJ whole genome shotgun (WGS) entry which is preliminary data.</text>
</comment>
<keyword evidence="5" id="KW-0256">Endoplasmic reticulum</keyword>
<evidence type="ECO:0000256" key="4">
    <source>
        <dbReference type="ARBA" id="ARBA00022692"/>
    </source>
</evidence>
<evidence type="ECO:0000256" key="8">
    <source>
        <dbReference type="ARBA" id="ARBA00045608"/>
    </source>
</evidence>
<keyword evidence="12" id="KW-1185">Reference proteome</keyword>
<evidence type="ECO:0000256" key="3">
    <source>
        <dbReference type="ARBA" id="ARBA00017057"/>
    </source>
</evidence>
<gene>
    <name evidence="11" type="ORF">HGRIS_011518</name>
</gene>
<keyword evidence="7 10" id="KW-0472">Membrane</keyword>
<feature type="transmembrane region" description="Helical" evidence="10">
    <location>
        <begin position="112"/>
        <end position="132"/>
    </location>
</feature>
<evidence type="ECO:0000256" key="7">
    <source>
        <dbReference type="ARBA" id="ARBA00023136"/>
    </source>
</evidence>
<reference evidence="12" key="1">
    <citation type="submission" date="2024-06" db="EMBL/GenBank/DDBJ databases">
        <title>Multi-omics analyses provide insights into the biosynthesis of the anticancer antibiotic pleurotin in Hohenbuehelia grisea.</title>
        <authorList>
            <person name="Weaver J.A."/>
            <person name="Alberti F."/>
        </authorList>
    </citation>
    <scope>NUCLEOTIDE SEQUENCE [LARGE SCALE GENOMIC DNA]</scope>
    <source>
        <strain evidence="12">T-177</strain>
    </source>
</reference>
<organism evidence="11 12">
    <name type="scientific">Hohenbuehelia grisea</name>
    <dbReference type="NCBI Taxonomy" id="104357"/>
    <lineage>
        <taxon>Eukaryota</taxon>
        <taxon>Fungi</taxon>
        <taxon>Dikarya</taxon>
        <taxon>Basidiomycota</taxon>
        <taxon>Agaricomycotina</taxon>
        <taxon>Agaricomycetes</taxon>
        <taxon>Agaricomycetidae</taxon>
        <taxon>Agaricales</taxon>
        <taxon>Pleurotineae</taxon>
        <taxon>Pleurotaceae</taxon>
        <taxon>Hohenbuehelia</taxon>
    </lineage>
</organism>
<evidence type="ECO:0000313" key="12">
    <source>
        <dbReference type="Proteomes" id="UP001556367"/>
    </source>
</evidence>
<evidence type="ECO:0000256" key="1">
    <source>
        <dbReference type="ARBA" id="ARBA00004477"/>
    </source>
</evidence>
<comment type="function">
    <text evidence="8">Component of the signal peptidase complex (SPC) which catalyzes the cleavage of N-terminal signal sequences from nascent proteins as they are translocated into the lumen of the endoplasmic reticulum. Enhances the enzymatic activity of SPC and facilitates the interactions between different components of the translocation site.</text>
</comment>
<dbReference type="Pfam" id="PF06703">
    <property type="entry name" value="SPC25"/>
    <property type="match status" value="1"/>
</dbReference>